<accession>A0ABD3H4E3</accession>
<dbReference type="AlphaFoldDB" id="A0ABD3H4E3"/>
<name>A0ABD3H4E3_9MARC</name>
<comment type="caution">
    <text evidence="1">The sequence shown here is derived from an EMBL/GenBank/DDBJ whole genome shotgun (WGS) entry which is preliminary data.</text>
</comment>
<proteinExistence type="predicted"/>
<reference evidence="1 2" key="1">
    <citation type="submission" date="2024-09" db="EMBL/GenBank/DDBJ databases">
        <title>Chromosome-scale assembly of Riccia sorocarpa.</title>
        <authorList>
            <person name="Paukszto L."/>
        </authorList>
    </citation>
    <scope>NUCLEOTIDE SEQUENCE [LARGE SCALE GENOMIC DNA]</scope>
    <source>
        <strain evidence="1">LP-2024</strain>
        <tissue evidence="1">Aerial parts of the thallus</tissue>
    </source>
</reference>
<dbReference type="EMBL" id="JBJQOH010000005">
    <property type="protein sequence ID" value="KAL3686370.1"/>
    <property type="molecule type" value="Genomic_DNA"/>
</dbReference>
<dbReference type="Proteomes" id="UP001633002">
    <property type="component" value="Unassembled WGS sequence"/>
</dbReference>
<sequence length="130" mass="14401">MTNYLRLEFKTTREGIFMSQQSYVTGILEDLNMQDCNASSTPMEEGLQLLTDMGAPEEDGKLYREVVGKMLYLANTRLDVSFAIFMALPLASTLAGPISTSTKRVSKPLLTLTGLAIRKPDVQRVATSFE</sequence>
<evidence type="ECO:0008006" key="3">
    <source>
        <dbReference type="Google" id="ProtNLM"/>
    </source>
</evidence>
<protein>
    <recommendedName>
        <fullName evidence="3">Reverse transcriptase Ty1/copia-type domain-containing protein</fullName>
    </recommendedName>
</protein>
<evidence type="ECO:0000313" key="2">
    <source>
        <dbReference type="Proteomes" id="UP001633002"/>
    </source>
</evidence>
<gene>
    <name evidence="1" type="ORF">R1sor_008944</name>
</gene>
<evidence type="ECO:0000313" key="1">
    <source>
        <dbReference type="EMBL" id="KAL3686370.1"/>
    </source>
</evidence>
<organism evidence="1 2">
    <name type="scientific">Riccia sorocarpa</name>
    <dbReference type="NCBI Taxonomy" id="122646"/>
    <lineage>
        <taxon>Eukaryota</taxon>
        <taxon>Viridiplantae</taxon>
        <taxon>Streptophyta</taxon>
        <taxon>Embryophyta</taxon>
        <taxon>Marchantiophyta</taxon>
        <taxon>Marchantiopsida</taxon>
        <taxon>Marchantiidae</taxon>
        <taxon>Marchantiales</taxon>
        <taxon>Ricciaceae</taxon>
        <taxon>Riccia</taxon>
    </lineage>
</organism>
<keyword evidence="2" id="KW-1185">Reference proteome</keyword>